<evidence type="ECO:0000256" key="9">
    <source>
        <dbReference type="ARBA" id="ARBA00023242"/>
    </source>
</evidence>
<keyword evidence="13" id="KW-1185">Reference proteome</keyword>
<dbReference type="OMA" id="MHFQPVE"/>
<gene>
    <name evidence="12" type="ORF">LLEC1_07122</name>
</gene>
<dbReference type="PANTHER" id="PTHR18829">
    <property type="entry name" value="PROTEIN YAE1 HOMOLOG"/>
    <property type="match status" value="1"/>
</dbReference>
<evidence type="ECO:0000313" key="13">
    <source>
        <dbReference type="Proteomes" id="UP000243081"/>
    </source>
</evidence>
<evidence type="ECO:0000313" key="12">
    <source>
        <dbReference type="EMBL" id="OAR01568.1"/>
    </source>
</evidence>
<comment type="subunit">
    <text evidence="5">May form a complex with LTO1.</text>
</comment>
<evidence type="ECO:0000259" key="11">
    <source>
        <dbReference type="Pfam" id="PF09811"/>
    </source>
</evidence>
<feature type="region of interest" description="Disordered" evidence="10">
    <location>
        <begin position="55"/>
        <end position="77"/>
    </location>
</feature>
<keyword evidence="8" id="KW-0963">Cytoplasm</keyword>
<dbReference type="OrthoDB" id="20086at2759"/>
<organism evidence="12 13">
    <name type="scientific">Cordyceps confragosa</name>
    <name type="common">Lecanicillium lecanii</name>
    <dbReference type="NCBI Taxonomy" id="2714763"/>
    <lineage>
        <taxon>Eukaryota</taxon>
        <taxon>Fungi</taxon>
        <taxon>Dikarya</taxon>
        <taxon>Ascomycota</taxon>
        <taxon>Pezizomycotina</taxon>
        <taxon>Sordariomycetes</taxon>
        <taxon>Hypocreomycetidae</taxon>
        <taxon>Hypocreales</taxon>
        <taxon>Cordycipitaceae</taxon>
        <taxon>Akanthomyces</taxon>
    </lineage>
</organism>
<evidence type="ECO:0000256" key="5">
    <source>
        <dbReference type="ARBA" id="ARBA00011427"/>
    </source>
</evidence>
<comment type="subcellular location">
    <subcellularLocation>
        <location evidence="3">Cytoplasm</location>
    </subcellularLocation>
    <subcellularLocation>
        <location evidence="2">Nucleus</location>
    </subcellularLocation>
</comment>
<evidence type="ECO:0000256" key="2">
    <source>
        <dbReference type="ARBA" id="ARBA00004123"/>
    </source>
</evidence>
<protein>
    <recommendedName>
        <fullName evidence="7">Protein YAE1</fullName>
    </recommendedName>
    <alternativeName>
        <fullName evidence="6">Protein yae1</fullName>
    </alternativeName>
</protein>
<evidence type="ECO:0000256" key="4">
    <source>
        <dbReference type="ARBA" id="ARBA00007096"/>
    </source>
</evidence>
<dbReference type="InterPro" id="IPR019191">
    <property type="entry name" value="Essential_protein_Yae1_N"/>
</dbReference>
<comment type="function">
    <text evidence="1">The complex LTO1:YAE1 may function as a target specific adapter that probably recruits apo-RPLI1 to the cytosolic iron-sulfur protein assembly (CIA) complex machinery. May be required for biogenesis of the large ribosomal subunit and initiation of translation.</text>
</comment>
<accession>A0A179IG22</accession>
<comment type="similarity">
    <text evidence="4">Belongs to the YAE1 family.</text>
</comment>
<feature type="compositionally biased region" description="Basic and acidic residues" evidence="10">
    <location>
        <begin position="1"/>
        <end position="14"/>
    </location>
</feature>
<dbReference type="GO" id="GO:0005737">
    <property type="term" value="C:cytoplasm"/>
    <property type="evidence" value="ECO:0007669"/>
    <property type="project" value="UniProtKB-SubCell"/>
</dbReference>
<dbReference type="EMBL" id="LUKN01001080">
    <property type="protein sequence ID" value="OAR01568.1"/>
    <property type="molecule type" value="Genomic_DNA"/>
</dbReference>
<keyword evidence="9" id="KW-0539">Nucleus</keyword>
<evidence type="ECO:0000256" key="10">
    <source>
        <dbReference type="SAM" id="MobiDB-lite"/>
    </source>
</evidence>
<feature type="domain" description="Essential protein Yae1 N-terminal" evidence="11">
    <location>
        <begin position="78"/>
        <end position="116"/>
    </location>
</feature>
<feature type="region of interest" description="Disordered" evidence="10">
    <location>
        <begin position="1"/>
        <end position="22"/>
    </location>
</feature>
<dbReference type="GO" id="GO:0005634">
    <property type="term" value="C:nucleus"/>
    <property type="evidence" value="ECO:0007669"/>
    <property type="project" value="UniProtKB-SubCell"/>
</dbReference>
<dbReference type="AlphaFoldDB" id="A0A179IG22"/>
<dbReference type="Pfam" id="PF09811">
    <property type="entry name" value="Yae1_N"/>
    <property type="match status" value="1"/>
</dbReference>
<comment type="caution">
    <text evidence="12">The sequence shown here is derived from an EMBL/GenBank/DDBJ whole genome shotgun (WGS) entry which is preliminary data.</text>
</comment>
<name>A0A179IG22_CORDF</name>
<dbReference type="InterPro" id="IPR038881">
    <property type="entry name" value="Yae1-like"/>
</dbReference>
<dbReference type="PANTHER" id="PTHR18829:SF0">
    <property type="entry name" value="PROTEIN YAE1 HOMOLOG"/>
    <property type="match status" value="1"/>
</dbReference>
<evidence type="ECO:0000256" key="3">
    <source>
        <dbReference type="ARBA" id="ARBA00004496"/>
    </source>
</evidence>
<sequence length="292" mass="31833">MHHQHRDLYGEDSHFSQGRQQPEELNLETHAVAAPSDPLDDVFGADSGADAEDAVLPAPESTHPTDMSRLQAEHSTSGYREGVAVAKETSIQPGFDEGFSLGATIGQKAGHLLGILEGISNALESLGNERSAEAEQLLKQAREELSTKHIFSPEYWAPDGNWTYQVSPSGQEREVLFPDVAEAHPLLRKWTGIVDAQVQQWHIQLDILHNETGPRVEIIPDEQAKSGLAQNPNKVLDWQQTKVSPAYPVTYASTNDHFGGKLQFQDLGDHATLHLLGAMPDPSSGGNGTESQ</sequence>
<evidence type="ECO:0000256" key="8">
    <source>
        <dbReference type="ARBA" id="ARBA00022490"/>
    </source>
</evidence>
<reference evidence="12 13" key="1">
    <citation type="submission" date="2016-03" db="EMBL/GenBank/DDBJ databases">
        <title>Fine-scale spatial genetic structure of a fungal parasite of coffee scale insects.</title>
        <authorList>
            <person name="Jackson D."/>
            <person name="Zemenick K.A."/>
            <person name="Malloure B."/>
            <person name="Quandt C.A."/>
            <person name="James T.Y."/>
        </authorList>
    </citation>
    <scope>NUCLEOTIDE SEQUENCE [LARGE SCALE GENOMIC DNA]</scope>
    <source>
        <strain evidence="12 13">UM487</strain>
    </source>
</reference>
<evidence type="ECO:0000256" key="6">
    <source>
        <dbReference type="ARBA" id="ARBA00017286"/>
    </source>
</evidence>
<evidence type="ECO:0000256" key="7">
    <source>
        <dbReference type="ARBA" id="ARBA00018400"/>
    </source>
</evidence>
<dbReference type="Proteomes" id="UP000243081">
    <property type="component" value="Unassembled WGS sequence"/>
</dbReference>
<evidence type="ECO:0000256" key="1">
    <source>
        <dbReference type="ARBA" id="ARBA00003836"/>
    </source>
</evidence>
<proteinExistence type="inferred from homology"/>